<dbReference type="Pfam" id="PF01882">
    <property type="entry name" value="DUF58"/>
    <property type="match status" value="1"/>
</dbReference>
<evidence type="ECO:0000259" key="1">
    <source>
        <dbReference type="Pfam" id="PF01882"/>
    </source>
</evidence>
<dbReference type="PANTHER" id="PTHR33608">
    <property type="entry name" value="BLL2464 PROTEIN"/>
    <property type="match status" value="1"/>
</dbReference>
<dbReference type="CDD" id="cd00198">
    <property type="entry name" value="vWFA"/>
    <property type="match status" value="1"/>
</dbReference>
<protein>
    <recommendedName>
        <fullName evidence="1">DUF58 domain-containing protein</fullName>
    </recommendedName>
</protein>
<proteinExistence type="predicted"/>
<dbReference type="EMBL" id="CP018191">
    <property type="protein sequence ID" value="APH53578.1"/>
    <property type="molecule type" value="Genomic_DNA"/>
</dbReference>
<name>A0AAC9KAL2_9PROT</name>
<accession>A0AAC9KAL2</accession>
<evidence type="ECO:0000313" key="3">
    <source>
        <dbReference type="Proteomes" id="UP000182373"/>
    </source>
</evidence>
<dbReference type="SUPFAM" id="SSF53300">
    <property type="entry name" value="vWA-like"/>
    <property type="match status" value="1"/>
</dbReference>
<dbReference type="InterPro" id="IPR036465">
    <property type="entry name" value="vWFA_dom_sf"/>
</dbReference>
<reference evidence="3" key="1">
    <citation type="submission" date="2016-11" db="EMBL/GenBank/DDBJ databases">
        <title>Comparative genomic and phenotypic analysis of Granulibacter bethesdensis clinical isolates from patients with chronic granulomatous disease.</title>
        <authorList>
            <person name="Zarember K.A."/>
            <person name="Porcella S.F."/>
            <person name="Chu J."/>
            <person name="Ding L."/>
            <person name="Dahlstrom E."/>
            <person name="Barbian K."/>
            <person name="Martens C."/>
            <person name="Sykora L."/>
            <person name="Kramer S."/>
            <person name="Pettinato A.M."/>
            <person name="Hong H."/>
            <person name="Wald G."/>
            <person name="Berg L.J."/>
            <person name="Rogge L.S."/>
            <person name="Greenberg D.E."/>
            <person name="Falcone E.L."/>
            <person name="Neves J.F."/>
            <person name="Simoes M.J."/>
            <person name="Casal M."/>
            <person name="Rodriguez-Lopez F.C."/>
            <person name="Zelazny A."/>
            <person name="Gallin J.I."/>
            <person name="Holland S.M."/>
        </authorList>
    </citation>
    <scope>NUCLEOTIDE SEQUENCE [LARGE SCALE GENOMIC DNA]</scope>
    <source>
        <strain evidence="3">NIH9.1</strain>
    </source>
</reference>
<dbReference type="Gene3D" id="3.40.50.410">
    <property type="entry name" value="von Willebrand factor, type A domain"/>
    <property type="match status" value="1"/>
</dbReference>
<dbReference type="InterPro" id="IPR002881">
    <property type="entry name" value="DUF58"/>
</dbReference>
<organism evidence="2 3">
    <name type="scientific">Granulibacter bethesdensis</name>
    <dbReference type="NCBI Taxonomy" id="364410"/>
    <lineage>
        <taxon>Bacteria</taxon>
        <taxon>Pseudomonadati</taxon>
        <taxon>Pseudomonadota</taxon>
        <taxon>Alphaproteobacteria</taxon>
        <taxon>Acetobacterales</taxon>
        <taxon>Acetobacteraceae</taxon>
        <taxon>Granulibacter</taxon>
    </lineage>
</organism>
<sequence length="302" mass="33666">MPPGARARFGPVSDAMSAFDDAALPDLAYKVRWRVPGARPGSHRGRQNGSGGELRGYVPFWSSPDTRRIDFARSAKEPDGTLMVRQIEQRSAIDVYVIADLSASMDPTEDGARRAEIARLVKVLSQSARRSGDAFGFIGFGETVMRDCLLKASRIRGAEQAILERLQTEPLTARNIDGLKDVAAYLGTRRRLVLLVSDFHAPRSVLEPSLAALGRHDIVPVVLRDQRERELPSGFGFIHVRDVETGQPRSLLLRPALRRRWSQAAAENMRMLGQLLSPYGRPPFFAWDRINYERLSEHLLAG</sequence>
<evidence type="ECO:0000313" key="2">
    <source>
        <dbReference type="EMBL" id="APH53578.1"/>
    </source>
</evidence>
<dbReference type="AlphaFoldDB" id="A0AAC9KAL2"/>
<feature type="domain" description="DUF58" evidence="1">
    <location>
        <begin position="65"/>
        <end position="268"/>
    </location>
</feature>
<dbReference type="PANTHER" id="PTHR33608:SF6">
    <property type="entry name" value="BLL2464 PROTEIN"/>
    <property type="match status" value="1"/>
</dbReference>
<dbReference type="Proteomes" id="UP000182373">
    <property type="component" value="Chromosome"/>
</dbReference>
<gene>
    <name evidence="2" type="ORF">GbCGDNIH9_0349</name>
</gene>